<accession>A0A6A4T1E5</accession>
<dbReference type="Proteomes" id="UP000438429">
    <property type="component" value="Unassembled WGS sequence"/>
</dbReference>
<dbReference type="AlphaFoldDB" id="A0A6A4T1E5"/>
<reference evidence="1 2" key="1">
    <citation type="submission" date="2019-06" db="EMBL/GenBank/DDBJ databases">
        <title>Draft genomes of female and male turbot (Scophthalmus maximus).</title>
        <authorList>
            <person name="Xu H."/>
            <person name="Xu X.-W."/>
            <person name="Shao C."/>
            <person name="Chen S."/>
        </authorList>
    </citation>
    <scope>NUCLEOTIDE SEQUENCE [LARGE SCALE GENOMIC DNA]</scope>
    <source>
        <strain evidence="1">Ysfricsl-2016a</strain>
        <tissue evidence="1">Blood</tissue>
    </source>
</reference>
<proteinExistence type="predicted"/>
<comment type="caution">
    <text evidence="1">The sequence shown here is derived from an EMBL/GenBank/DDBJ whole genome shotgun (WGS) entry which is preliminary data.</text>
</comment>
<dbReference type="EMBL" id="VEVO01000007">
    <property type="protein sequence ID" value="KAF0039877.1"/>
    <property type="molecule type" value="Genomic_DNA"/>
</dbReference>
<gene>
    <name evidence="1" type="ORF">F2P81_008112</name>
</gene>
<sequence length="73" mass="7698">MPQVIIEAKGCDNSSTSTLAIVLQQAVEAASSTDRAQGLDVGRAGFWLRGIGLRKHAKLAASSKRISESSELN</sequence>
<name>A0A6A4T1E5_SCOMX</name>
<protein>
    <submittedName>
        <fullName evidence="1">Uncharacterized protein</fullName>
    </submittedName>
</protein>
<organism evidence="1 2">
    <name type="scientific">Scophthalmus maximus</name>
    <name type="common">Turbot</name>
    <name type="synonym">Psetta maxima</name>
    <dbReference type="NCBI Taxonomy" id="52904"/>
    <lineage>
        <taxon>Eukaryota</taxon>
        <taxon>Metazoa</taxon>
        <taxon>Chordata</taxon>
        <taxon>Craniata</taxon>
        <taxon>Vertebrata</taxon>
        <taxon>Euteleostomi</taxon>
        <taxon>Actinopterygii</taxon>
        <taxon>Neopterygii</taxon>
        <taxon>Teleostei</taxon>
        <taxon>Neoteleostei</taxon>
        <taxon>Acanthomorphata</taxon>
        <taxon>Carangaria</taxon>
        <taxon>Pleuronectiformes</taxon>
        <taxon>Pleuronectoidei</taxon>
        <taxon>Scophthalmidae</taxon>
        <taxon>Scophthalmus</taxon>
    </lineage>
</organism>
<evidence type="ECO:0000313" key="1">
    <source>
        <dbReference type="EMBL" id="KAF0039877.1"/>
    </source>
</evidence>
<evidence type="ECO:0000313" key="2">
    <source>
        <dbReference type="Proteomes" id="UP000438429"/>
    </source>
</evidence>